<gene>
    <name evidence="2" type="ORF">HAX54_003342</name>
</gene>
<dbReference type="Proteomes" id="UP000823775">
    <property type="component" value="Unassembled WGS sequence"/>
</dbReference>
<organism evidence="2 3">
    <name type="scientific">Datura stramonium</name>
    <name type="common">Jimsonweed</name>
    <name type="synonym">Common thornapple</name>
    <dbReference type="NCBI Taxonomy" id="4076"/>
    <lineage>
        <taxon>Eukaryota</taxon>
        <taxon>Viridiplantae</taxon>
        <taxon>Streptophyta</taxon>
        <taxon>Embryophyta</taxon>
        <taxon>Tracheophyta</taxon>
        <taxon>Spermatophyta</taxon>
        <taxon>Magnoliopsida</taxon>
        <taxon>eudicotyledons</taxon>
        <taxon>Gunneridae</taxon>
        <taxon>Pentapetalae</taxon>
        <taxon>asterids</taxon>
        <taxon>lamiids</taxon>
        <taxon>Solanales</taxon>
        <taxon>Solanaceae</taxon>
        <taxon>Solanoideae</taxon>
        <taxon>Datureae</taxon>
        <taxon>Datura</taxon>
    </lineage>
</organism>
<reference evidence="2 3" key="1">
    <citation type="journal article" date="2021" name="BMC Genomics">
        <title>Datura genome reveals duplications of psychoactive alkaloid biosynthetic genes and high mutation rate following tissue culture.</title>
        <authorList>
            <person name="Rajewski A."/>
            <person name="Carter-House D."/>
            <person name="Stajich J."/>
            <person name="Litt A."/>
        </authorList>
    </citation>
    <scope>NUCLEOTIDE SEQUENCE [LARGE SCALE GENOMIC DNA]</scope>
    <source>
        <strain evidence="2">AR-01</strain>
    </source>
</reference>
<sequence length="135" mass="15121">MDIREEQLNILQSEAEIIEGFVETMVREEGGSMEHIPSPSTDRESPTHTSSPNKGLRSSPKSSSRPRKGLKRGPIIRERKKKMDETVAIKKKMFILNTLKECEYVSKKRGAEIALLQAKQASKGTTGERGVIQNL</sequence>
<evidence type="ECO:0000256" key="1">
    <source>
        <dbReference type="SAM" id="MobiDB-lite"/>
    </source>
</evidence>
<evidence type="ECO:0000313" key="3">
    <source>
        <dbReference type="Proteomes" id="UP000823775"/>
    </source>
</evidence>
<name>A0ABS8WUJ7_DATST</name>
<feature type="region of interest" description="Disordered" evidence="1">
    <location>
        <begin position="26"/>
        <end position="83"/>
    </location>
</feature>
<accession>A0ABS8WUJ7</accession>
<evidence type="ECO:0000313" key="2">
    <source>
        <dbReference type="EMBL" id="MCE3215750.1"/>
    </source>
</evidence>
<dbReference type="EMBL" id="JACEIK010011528">
    <property type="protein sequence ID" value="MCE3215750.1"/>
    <property type="molecule type" value="Genomic_DNA"/>
</dbReference>
<protein>
    <submittedName>
        <fullName evidence="2">Uncharacterized protein</fullName>
    </submittedName>
</protein>
<keyword evidence="3" id="KW-1185">Reference proteome</keyword>
<feature type="compositionally biased region" description="Low complexity" evidence="1">
    <location>
        <begin position="54"/>
        <end position="63"/>
    </location>
</feature>
<proteinExistence type="predicted"/>
<comment type="caution">
    <text evidence="2">The sequence shown here is derived from an EMBL/GenBank/DDBJ whole genome shotgun (WGS) entry which is preliminary data.</text>
</comment>